<comment type="caution">
    <text evidence="2">The sequence shown here is derived from an EMBL/GenBank/DDBJ whole genome shotgun (WGS) entry which is preliminary data.</text>
</comment>
<dbReference type="AlphaFoldDB" id="A0A0S7XR37"/>
<dbReference type="Proteomes" id="UP000052020">
    <property type="component" value="Unassembled WGS sequence"/>
</dbReference>
<organism evidence="2 3">
    <name type="scientific">candidate division KD3-62 bacterium DG_56</name>
    <dbReference type="NCBI Taxonomy" id="1704032"/>
    <lineage>
        <taxon>Bacteria</taxon>
        <taxon>candidate division KD3-62</taxon>
    </lineage>
</organism>
<evidence type="ECO:0000313" key="3">
    <source>
        <dbReference type="Proteomes" id="UP000052020"/>
    </source>
</evidence>
<evidence type="ECO:0000256" key="1">
    <source>
        <dbReference type="SAM" id="MobiDB-lite"/>
    </source>
</evidence>
<sequence length="87" mass="8909">MVANRFFARAMASGGPARMSVVTGETSAPAPPPTPAVVVPRPPPPTAMGPLNHEVLPPRVLGSITMGVIVLGPNITWMSGTSMATFS</sequence>
<gene>
    <name evidence="2" type="ORF">AMK68_00515</name>
</gene>
<feature type="region of interest" description="Disordered" evidence="1">
    <location>
        <begin position="17"/>
        <end position="51"/>
    </location>
</feature>
<reference evidence="2 3" key="1">
    <citation type="journal article" date="2015" name="Microbiome">
        <title>Genomic resolution of linkages in carbon, nitrogen, and sulfur cycling among widespread estuary sediment bacteria.</title>
        <authorList>
            <person name="Baker B.J."/>
            <person name="Lazar C.S."/>
            <person name="Teske A.P."/>
            <person name="Dick G.J."/>
        </authorList>
    </citation>
    <scope>NUCLEOTIDE SEQUENCE [LARGE SCALE GENOMIC DNA]</scope>
    <source>
        <strain evidence="2">DG_56</strain>
    </source>
</reference>
<protein>
    <submittedName>
        <fullName evidence="2">Uncharacterized protein</fullName>
    </submittedName>
</protein>
<feature type="compositionally biased region" description="Pro residues" evidence="1">
    <location>
        <begin position="29"/>
        <end position="47"/>
    </location>
</feature>
<evidence type="ECO:0000313" key="2">
    <source>
        <dbReference type="EMBL" id="KPJ64804.1"/>
    </source>
</evidence>
<name>A0A0S7XR37_9BACT</name>
<proteinExistence type="predicted"/>
<dbReference type="EMBL" id="LIZY01000006">
    <property type="protein sequence ID" value="KPJ64804.1"/>
    <property type="molecule type" value="Genomic_DNA"/>
</dbReference>
<accession>A0A0S7XR37</accession>